<dbReference type="Pfam" id="PF17123">
    <property type="entry name" value="zf-RING_11"/>
    <property type="match status" value="1"/>
</dbReference>
<dbReference type="FunFam" id="3.30.40.10:FF:000893">
    <property type="entry name" value="RBR-type E3 ubiquitin transferase"/>
    <property type="match status" value="1"/>
</dbReference>
<gene>
    <name evidence="12" type="ORF">PSON_ATCC_30995.1.T0640034</name>
</gene>
<keyword evidence="6 9" id="KW-0863">Zinc-finger</keyword>
<dbReference type="GO" id="GO:0008270">
    <property type="term" value="F:zinc ion binding"/>
    <property type="evidence" value="ECO:0007669"/>
    <property type="project" value="UniProtKB-KW"/>
</dbReference>
<dbReference type="PROSITE" id="PS51873">
    <property type="entry name" value="TRIAD"/>
    <property type="match status" value="1"/>
</dbReference>
<dbReference type="PROSITE" id="PS50089">
    <property type="entry name" value="ZF_RING_2"/>
    <property type="match status" value="1"/>
</dbReference>
<feature type="domain" description="RING-type" evidence="11">
    <location>
        <begin position="205"/>
        <end position="417"/>
    </location>
</feature>
<evidence type="ECO:0000256" key="8">
    <source>
        <dbReference type="ARBA" id="ARBA00022833"/>
    </source>
</evidence>
<keyword evidence="4" id="KW-0479">Metal-binding</keyword>
<dbReference type="CDD" id="cd20335">
    <property type="entry name" value="BRcat_RBR"/>
    <property type="match status" value="1"/>
</dbReference>
<dbReference type="OrthoDB" id="10009520at2759"/>
<evidence type="ECO:0000256" key="9">
    <source>
        <dbReference type="PROSITE-ProRule" id="PRU00175"/>
    </source>
</evidence>
<evidence type="ECO:0000259" key="10">
    <source>
        <dbReference type="PROSITE" id="PS50089"/>
    </source>
</evidence>
<proteinExistence type="predicted"/>
<evidence type="ECO:0000256" key="6">
    <source>
        <dbReference type="ARBA" id="ARBA00022771"/>
    </source>
</evidence>
<sequence>MLEIIEVVNQIKNKLSLKNESDLIIQSFILGVLQGKSKNPNNQDLLEQNLEIIMSLNMLIDINLYNPQRVQKLYNDALQGSKDLNQLSIQLEKEVFEINEYQQENISFIQKVPEQKQSNIQSRLVKSQQNQQQGQQKYQQLDVYYLDSQFLQPQQQQINYDNFQNASMIYNQLRQNKSNDESKSIELAMQLQRQFEKEVDEDKTNQIECQICLENIPFIEMATLYCSHIFHQKCLNQHCTNQIQSRQFPILCPSGCKNNIIYTDLIEVLDDRQLLEFQQLTFKAYVESHGEDYSWCPTPDCQYVFIAGDNSQLNCPVCKKSYCLQCKIEYHNGFSCKEYQDKKKMESNLKKEKFLDDKFFSFIKGSKFKQCPKCKMWVEKSEGCNHMTCRCKFQFCYVCGGVYEKCECVKQAHANWPSPFRRNRR</sequence>
<evidence type="ECO:0000256" key="5">
    <source>
        <dbReference type="ARBA" id="ARBA00022737"/>
    </source>
</evidence>
<dbReference type="InterPro" id="IPR002867">
    <property type="entry name" value="IBR_dom"/>
</dbReference>
<dbReference type="Pfam" id="PF01485">
    <property type="entry name" value="IBR"/>
    <property type="match status" value="1"/>
</dbReference>
<dbReference type="Pfam" id="PF22191">
    <property type="entry name" value="IBR_1"/>
    <property type="match status" value="1"/>
</dbReference>
<name>A0A8S1NTX3_9CILI</name>
<dbReference type="InterPro" id="IPR031127">
    <property type="entry name" value="E3_UB_ligase_RBR"/>
</dbReference>
<protein>
    <recommendedName>
        <fullName evidence="2">RBR-type E3 ubiquitin transferase</fullName>
        <ecNumber evidence="2">2.3.2.31</ecNumber>
    </recommendedName>
</protein>
<evidence type="ECO:0000256" key="1">
    <source>
        <dbReference type="ARBA" id="ARBA00001798"/>
    </source>
</evidence>
<organism evidence="12 13">
    <name type="scientific">Paramecium sonneborni</name>
    <dbReference type="NCBI Taxonomy" id="65129"/>
    <lineage>
        <taxon>Eukaryota</taxon>
        <taxon>Sar</taxon>
        <taxon>Alveolata</taxon>
        <taxon>Ciliophora</taxon>
        <taxon>Intramacronucleata</taxon>
        <taxon>Oligohymenophorea</taxon>
        <taxon>Peniculida</taxon>
        <taxon>Parameciidae</taxon>
        <taxon>Paramecium</taxon>
    </lineage>
</organism>
<dbReference type="GO" id="GO:0016567">
    <property type="term" value="P:protein ubiquitination"/>
    <property type="evidence" value="ECO:0007669"/>
    <property type="project" value="InterPro"/>
</dbReference>
<comment type="catalytic activity">
    <reaction evidence="1">
        <text>[E2 ubiquitin-conjugating enzyme]-S-ubiquitinyl-L-cysteine + [acceptor protein]-L-lysine = [E2 ubiquitin-conjugating enzyme]-L-cysteine + [acceptor protein]-N(6)-ubiquitinyl-L-lysine.</text>
        <dbReference type="EC" id="2.3.2.31"/>
    </reaction>
</comment>
<keyword evidence="8" id="KW-0862">Zinc</keyword>
<dbReference type="EC" id="2.3.2.31" evidence="2"/>
<evidence type="ECO:0000259" key="11">
    <source>
        <dbReference type="PROSITE" id="PS51873"/>
    </source>
</evidence>
<evidence type="ECO:0000256" key="2">
    <source>
        <dbReference type="ARBA" id="ARBA00012251"/>
    </source>
</evidence>
<dbReference type="CDD" id="cd22584">
    <property type="entry name" value="Rcat_RBR_unk"/>
    <property type="match status" value="1"/>
</dbReference>
<keyword evidence="13" id="KW-1185">Reference proteome</keyword>
<accession>A0A8S1NTX3</accession>
<evidence type="ECO:0000256" key="4">
    <source>
        <dbReference type="ARBA" id="ARBA00022723"/>
    </source>
</evidence>
<dbReference type="EMBL" id="CAJJDN010000064">
    <property type="protein sequence ID" value="CAD8095160.1"/>
    <property type="molecule type" value="Genomic_DNA"/>
</dbReference>
<evidence type="ECO:0000313" key="13">
    <source>
        <dbReference type="Proteomes" id="UP000692954"/>
    </source>
</evidence>
<dbReference type="SMART" id="SM00647">
    <property type="entry name" value="IBR"/>
    <property type="match status" value="2"/>
</dbReference>
<evidence type="ECO:0000256" key="3">
    <source>
        <dbReference type="ARBA" id="ARBA00022679"/>
    </source>
</evidence>
<feature type="domain" description="RING-type" evidence="10">
    <location>
        <begin position="209"/>
        <end position="253"/>
    </location>
</feature>
<dbReference type="Proteomes" id="UP000692954">
    <property type="component" value="Unassembled WGS sequence"/>
</dbReference>
<dbReference type="AlphaFoldDB" id="A0A8S1NTX3"/>
<dbReference type="GO" id="GO:0061630">
    <property type="term" value="F:ubiquitin protein ligase activity"/>
    <property type="evidence" value="ECO:0007669"/>
    <property type="project" value="UniProtKB-EC"/>
</dbReference>
<comment type="caution">
    <text evidence="12">The sequence shown here is derived from an EMBL/GenBank/DDBJ whole genome shotgun (WGS) entry which is preliminary data.</text>
</comment>
<reference evidence="12" key="1">
    <citation type="submission" date="2021-01" db="EMBL/GenBank/DDBJ databases">
        <authorList>
            <consortium name="Genoscope - CEA"/>
            <person name="William W."/>
        </authorList>
    </citation>
    <scope>NUCLEOTIDE SEQUENCE</scope>
</reference>
<dbReference type="InterPro" id="IPR001841">
    <property type="entry name" value="Znf_RING"/>
</dbReference>
<keyword evidence="3" id="KW-0808">Transferase</keyword>
<dbReference type="PANTHER" id="PTHR11685">
    <property type="entry name" value="RBR FAMILY RING FINGER AND IBR DOMAIN-CONTAINING"/>
    <property type="match status" value="1"/>
</dbReference>
<keyword evidence="5" id="KW-0677">Repeat</keyword>
<dbReference type="InterPro" id="IPR044066">
    <property type="entry name" value="TRIAD_supradom"/>
</dbReference>
<evidence type="ECO:0000313" key="12">
    <source>
        <dbReference type="EMBL" id="CAD8095160.1"/>
    </source>
</evidence>
<keyword evidence="7" id="KW-0833">Ubl conjugation pathway</keyword>
<evidence type="ECO:0000256" key="7">
    <source>
        <dbReference type="ARBA" id="ARBA00022786"/>
    </source>
</evidence>